<feature type="domain" description="Endonuclease/exonuclease/phosphatase" evidence="3">
    <location>
        <begin position="143"/>
        <end position="374"/>
    </location>
</feature>
<keyword evidence="2" id="KW-0812">Transmembrane</keyword>
<dbReference type="Gene3D" id="3.60.10.10">
    <property type="entry name" value="Endonuclease/exonuclease/phosphatase"/>
    <property type="match status" value="1"/>
</dbReference>
<feature type="region of interest" description="Disordered" evidence="1">
    <location>
        <begin position="1"/>
        <end position="20"/>
    </location>
</feature>
<keyword evidence="5" id="KW-1185">Reference proteome</keyword>
<reference evidence="4 5" key="1">
    <citation type="submission" date="2019-01" db="EMBL/GenBank/DDBJ databases">
        <title>Nocardioides guangzhouensis sp. nov., an actinobacterium isolated from soil.</title>
        <authorList>
            <person name="Fu Y."/>
            <person name="Cai Y."/>
            <person name="Lin Z."/>
            <person name="Chen P."/>
        </authorList>
    </citation>
    <scope>NUCLEOTIDE SEQUENCE [LARGE SCALE GENOMIC DNA]</scope>
    <source>
        <strain evidence="4 5">130</strain>
    </source>
</reference>
<dbReference type="InterPro" id="IPR005135">
    <property type="entry name" value="Endo/exonuclease/phosphatase"/>
</dbReference>
<evidence type="ECO:0000256" key="1">
    <source>
        <dbReference type="SAM" id="MobiDB-lite"/>
    </source>
</evidence>
<comment type="caution">
    <text evidence="4">The sequence shown here is derived from an EMBL/GenBank/DDBJ whole genome shotgun (WGS) entry which is preliminary data.</text>
</comment>
<evidence type="ECO:0000256" key="2">
    <source>
        <dbReference type="SAM" id="Phobius"/>
    </source>
</evidence>
<evidence type="ECO:0000313" key="4">
    <source>
        <dbReference type="EMBL" id="RYP83890.1"/>
    </source>
</evidence>
<proteinExistence type="predicted"/>
<dbReference type="SUPFAM" id="SSF56219">
    <property type="entry name" value="DNase I-like"/>
    <property type="match status" value="1"/>
</dbReference>
<feature type="transmembrane region" description="Helical" evidence="2">
    <location>
        <begin position="51"/>
        <end position="73"/>
    </location>
</feature>
<gene>
    <name evidence="4" type="ORF">EKO23_17580</name>
</gene>
<keyword evidence="2" id="KW-0472">Membrane</keyword>
<dbReference type="Proteomes" id="UP000295198">
    <property type="component" value="Unassembled WGS sequence"/>
</dbReference>
<accession>A0A4Q4Z7Q5</accession>
<feature type="region of interest" description="Disordered" evidence="1">
    <location>
        <begin position="76"/>
        <end position="120"/>
    </location>
</feature>
<dbReference type="Pfam" id="PF03372">
    <property type="entry name" value="Exo_endo_phos"/>
    <property type="match status" value="1"/>
</dbReference>
<feature type="compositionally biased region" description="Polar residues" evidence="1">
    <location>
        <begin position="86"/>
        <end position="95"/>
    </location>
</feature>
<evidence type="ECO:0000313" key="5">
    <source>
        <dbReference type="Proteomes" id="UP000295198"/>
    </source>
</evidence>
<dbReference type="InterPro" id="IPR036691">
    <property type="entry name" value="Endo/exonu/phosph_ase_sf"/>
</dbReference>
<organism evidence="4 5">
    <name type="scientific">Nocardioides guangzhouensis</name>
    <dbReference type="NCBI Taxonomy" id="2497878"/>
    <lineage>
        <taxon>Bacteria</taxon>
        <taxon>Bacillati</taxon>
        <taxon>Actinomycetota</taxon>
        <taxon>Actinomycetes</taxon>
        <taxon>Propionibacteriales</taxon>
        <taxon>Nocardioidaceae</taxon>
        <taxon>Nocardioides</taxon>
    </lineage>
</organism>
<sequence length="395" mass="42245">MVPPGARAEPRNYGRPRVGLVTRGRAGSGFVLWRRTSRRGYRAPVRKPPELVLMLAPALLVTAVVVAFGFVVAPSDDSETAAGNRRPTTSATISTHEPEPTSGAATPQAGARTGKLTGPRVTLELKPKPKFKVYDPYSFTIATFNVLGHSHTKPGGNRKGYASSATRMGWAVGLINGQSADIVGLQEFQQPQFNNFVGRTGGAWGVWPGMAVGNLGVENSIAWRKDVFTAVQTQTVGIPYFGGQERRMPYVLLQHNATGQRLWVANFHNPADTADHGQNGGSRRAATAREIALANELSASGYPVFFTGDFNDRADYFCPLTANTTLKAANGGSTGSGCAPPPRMQVDWIFGSDAVSFSGYRVIDGGLVNRTSDHPLVAAEVAIPGRKVPLERARD</sequence>
<evidence type="ECO:0000259" key="3">
    <source>
        <dbReference type="Pfam" id="PF03372"/>
    </source>
</evidence>
<dbReference type="AlphaFoldDB" id="A0A4Q4Z7Q5"/>
<dbReference type="OrthoDB" id="3763091at2"/>
<name>A0A4Q4Z7Q5_9ACTN</name>
<keyword evidence="2" id="KW-1133">Transmembrane helix</keyword>
<dbReference type="EMBL" id="SDKM01000028">
    <property type="protein sequence ID" value="RYP83890.1"/>
    <property type="molecule type" value="Genomic_DNA"/>
</dbReference>
<protein>
    <recommendedName>
        <fullName evidence="3">Endonuclease/exonuclease/phosphatase domain-containing protein</fullName>
    </recommendedName>
</protein>
<dbReference type="GO" id="GO:0003824">
    <property type="term" value="F:catalytic activity"/>
    <property type="evidence" value="ECO:0007669"/>
    <property type="project" value="InterPro"/>
</dbReference>